<sequence>MGEFSHERTTNISEPQPAQLDRFALIVPDELLHFPANVSPSAIGKERNEGKSLPPWRFGRLPADRTFTRGGVDSRVVREEELSTLTAVPTTPRLTNARPLSTETDRLDSGFPPLRSDLLCFQFPRGKMWMRVEL</sequence>
<name>A0A8T2P4Q0_9TELE</name>
<organism evidence="1 2">
    <name type="scientific">Albula glossodonta</name>
    <name type="common">roundjaw bonefish</name>
    <dbReference type="NCBI Taxonomy" id="121402"/>
    <lineage>
        <taxon>Eukaryota</taxon>
        <taxon>Metazoa</taxon>
        <taxon>Chordata</taxon>
        <taxon>Craniata</taxon>
        <taxon>Vertebrata</taxon>
        <taxon>Euteleostomi</taxon>
        <taxon>Actinopterygii</taxon>
        <taxon>Neopterygii</taxon>
        <taxon>Teleostei</taxon>
        <taxon>Albuliformes</taxon>
        <taxon>Albulidae</taxon>
        <taxon>Albula</taxon>
    </lineage>
</organism>
<evidence type="ECO:0000313" key="2">
    <source>
        <dbReference type="Proteomes" id="UP000824540"/>
    </source>
</evidence>
<dbReference type="EMBL" id="JAFBMS010000015">
    <property type="protein sequence ID" value="KAG9346686.1"/>
    <property type="molecule type" value="Genomic_DNA"/>
</dbReference>
<dbReference type="AlphaFoldDB" id="A0A8T2P4Q0"/>
<gene>
    <name evidence="1" type="ORF">JZ751_006998</name>
</gene>
<comment type="caution">
    <text evidence="1">The sequence shown here is derived from an EMBL/GenBank/DDBJ whole genome shotgun (WGS) entry which is preliminary data.</text>
</comment>
<protein>
    <submittedName>
        <fullName evidence="1">Uncharacterized protein</fullName>
    </submittedName>
</protein>
<evidence type="ECO:0000313" key="1">
    <source>
        <dbReference type="EMBL" id="KAG9346686.1"/>
    </source>
</evidence>
<dbReference type="OrthoDB" id="8948568at2759"/>
<reference evidence="1" key="1">
    <citation type="thesis" date="2021" institute="BYU ScholarsArchive" country="Provo, UT, USA">
        <title>Applications of and Algorithms for Genome Assembly and Genomic Analyses with an Emphasis on Marine Teleosts.</title>
        <authorList>
            <person name="Pickett B.D."/>
        </authorList>
    </citation>
    <scope>NUCLEOTIDE SEQUENCE</scope>
    <source>
        <strain evidence="1">HI-2016</strain>
    </source>
</reference>
<accession>A0A8T2P4Q0</accession>
<keyword evidence="2" id="KW-1185">Reference proteome</keyword>
<proteinExistence type="predicted"/>
<dbReference type="Proteomes" id="UP000824540">
    <property type="component" value="Unassembled WGS sequence"/>
</dbReference>